<keyword evidence="2" id="KW-1185">Reference proteome</keyword>
<sequence length="423" mass="48374">MRKAKNNLLVLLGTSGCGKTRTCYELLCENWGLYFVGARKGNGGSGDIEEIENYLWKNSKITENFEDNRRHADHVVRCLVLSRLLILDECIKSSSTFNPQRWLLLQTCQKIFGSLYNYADYLFKVLTFMLTDCTQVSLEIIDTIYDKISGSSIFPIIFDETQSLQMVLNGKFRSRYDPNEKRSLISPVIQTFKRPTPLFSGHCAVACGTGLGLLSLGETLGSLGIAKPDLDIDKFTGFGRWRDIAHVKEYVSRQIVLTDNEYDRIYKLFRGRFRPIITIVEDVIMGLSINDAIDGLWETLTHSKNGEQSLYKKLHGIIERSRPNHLLSNNVLDLYKSLTLSYYYSGSPYLCTDESQFKIIESQQSRMVPPIRNVTVHRELTPITRTAKPYRSNVHRELTPITRTAKPYRSNIHREAVLDVSGR</sequence>
<accession>A0A2P4PHB9</accession>
<dbReference type="VEuPathDB" id="FungiDB:RhiirFUN_021446"/>
<organism evidence="1 2">
    <name type="scientific">Rhizophagus irregularis (strain DAOM 181602 / DAOM 197198 / MUCL 43194)</name>
    <name type="common">Arbuscular mycorrhizal fungus</name>
    <name type="synonym">Glomus intraradices</name>
    <dbReference type="NCBI Taxonomy" id="747089"/>
    <lineage>
        <taxon>Eukaryota</taxon>
        <taxon>Fungi</taxon>
        <taxon>Fungi incertae sedis</taxon>
        <taxon>Mucoromycota</taxon>
        <taxon>Glomeromycotina</taxon>
        <taxon>Glomeromycetes</taxon>
        <taxon>Glomerales</taxon>
        <taxon>Glomeraceae</taxon>
        <taxon>Rhizophagus</taxon>
    </lineage>
</organism>
<dbReference type="Proteomes" id="UP000018888">
    <property type="component" value="Unassembled WGS sequence"/>
</dbReference>
<reference evidence="1 2" key="2">
    <citation type="journal article" date="2018" name="New Phytol.">
        <title>High intraspecific genome diversity in the model arbuscular mycorrhizal symbiont Rhizophagus irregularis.</title>
        <authorList>
            <person name="Chen E.C.H."/>
            <person name="Morin E."/>
            <person name="Beaudet D."/>
            <person name="Noel J."/>
            <person name="Yildirir G."/>
            <person name="Ndikumana S."/>
            <person name="Charron P."/>
            <person name="St-Onge C."/>
            <person name="Giorgi J."/>
            <person name="Kruger M."/>
            <person name="Marton T."/>
            <person name="Ropars J."/>
            <person name="Grigoriev I.V."/>
            <person name="Hainaut M."/>
            <person name="Henrissat B."/>
            <person name="Roux C."/>
            <person name="Martin F."/>
            <person name="Corradi N."/>
        </authorList>
    </citation>
    <scope>NUCLEOTIDE SEQUENCE [LARGE SCALE GENOMIC DNA]</scope>
    <source>
        <strain evidence="1 2">DAOM 197198</strain>
    </source>
</reference>
<dbReference type="EMBL" id="AUPC02000231">
    <property type="protein sequence ID" value="POG64782.1"/>
    <property type="molecule type" value="Genomic_DNA"/>
</dbReference>
<protein>
    <submittedName>
        <fullName evidence="1">Uncharacterized protein</fullName>
    </submittedName>
</protein>
<evidence type="ECO:0000313" key="2">
    <source>
        <dbReference type="Proteomes" id="UP000018888"/>
    </source>
</evidence>
<dbReference type="AlphaFoldDB" id="A0A2P4PHB9"/>
<proteinExistence type="predicted"/>
<dbReference type="PROSITE" id="PS51257">
    <property type="entry name" value="PROKAR_LIPOPROTEIN"/>
    <property type="match status" value="1"/>
</dbReference>
<evidence type="ECO:0000313" key="1">
    <source>
        <dbReference type="EMBL" id="POG64782.1"/>
    </source>
</evidence>
<comment type="caution">
    <text evidence="1">The sequence shown here is derived from an EMBL/GenBank/DDBJ whole genome shotgun (WGS) entry which is preliminary data.</text>
</comment>
<reference evidence="1 2" key="1">
    <citation type="journal article" date="2013" name="Proc. Natl. Acad. Sci. U.S.A.">
        <title>Genome of an arbuscular mycorrhizal fungus provides insight into the oldest plant symbiosis.</title>
        <authorList>
            <person name="Tisserant E."/>
            <person name="Malbreil M."/>
            <person name="Kuo A."/>
            <person name="Kohler A."/>
            <person name="Symeonidi A."/>
            <person name="Balestrini R."/>
            <person name="Charron P."/>
            <person name="Duensing N."/>
            <person name="Frei Dit Frey N."/>
            <person name="Gianinazzi-Pearson V."/>
            <person name="Gilbert L.B."/>
            <person name="Handa Y."/>
            <person name="Herr J.R."/>
            <person name="Hijri M."/>
            <person name="Koul R."/>
            <person name="Kawaguchi M."/>
            <person name="Krajinski F."/>
            <person name="Lammers P.J."/>
            <person name="Masclaux F.G."/>
            <person name="Murat C."/>
            <person name="Morin E."/>
            <person name="Ndikumana S."/>
            <person name="Pagni M."/>
            <person name="Petitpierre D."/>
            <person name="Requena N."/>
            <person name="Rosikiewicz P."/>
            <person name="Riley R."/>
            <person name="Saito K."/>
            <person name="San Clemente H."/>
            <person name="Shapiro H."/>
            <person name="van Tuinen D."/>
            <person name="Becard G."/>
            <person name="Bonfante P."/>
            <person name="Paszkowski U."/>
            <person name="Shachar-Hill Y.Y."/>
            <person name="Tuskan G.A."/>
            <person name="Young P.W."/>
            <person name="Sanders I.R."/>
            <person name="Henrissat B."/>
            <person name="Rensing S.A."/>
            <person name="Grigoriev I.V."/>
            <person name="Corradi N."/>
            <person name="Roux C."/>
            <person name="Martin F."/>
        </authorList>
    </citation>
    <scope>NUCLEOTIDE SEQUENCE [LARGE SCALE GENOMIC DNA]</scope>
    <source>
        <strain evidence="1 2">DAOM 197198</strain>
    </source>
</reference>
<gene>
    <name evidence="1" type="ORF">GLOIN_2v1672009</name>
</gene>
<name>A0A2P4PHB9_RHIID</name>